<dbReference type="Pfam" id="PF02817">
    <property type="entry name" value="E3_binding"/>
    <property type="match status" value="2"/>
</dbReference>
<feature type="domain" description="Lipoyl-binding" evidence="8">
    <location>
        <begin position="1"/>
        <end position="76"/>
    </location>
</feature>
<dbReference type="Pfam" id="PF00364">
    <property type="entry name" value="Biotin_lipoyl"/>
    <property type="match status" value="1"/>
</dbReference>
<gene>
    <name evidence="10" type="ORF">PYS65_32460</name>
</gene>
<dbReference type="PROSITE" id="PS51826">
    <property type="entry name" value="PSBD"/>
    <property type="match status" value="2"/>
</dbReference>
<evidence type="ECO:0000256" key="6">
    <source>
        <dbReference type="RuleBase" id="RU003423"/>
    </source>
</evidence>
<comment type="cofactor">
    <cofactor evidence="1 6">
        <name>(R)-lipoate</name>
        <dbReference type="ChEBI" id="CHEBI:83088"/>
    </cofactor>
</comment>
<sequence length="462" mass="48526">MGEFTMPSLGADMDEGTLVEWLVGPGDLIRRGDPVAVIETAKSTIEVECFESGAMGRLLVEPGTTVPVGTPLALIEPAAEGRGEPERARKAQGKPQAPPAPEHARPARTSKPSPARTPVPSGGRDRGHVGAGPLIRRLAEQSGVDLTALDGSGPAGRVTRADIERAAAATTAARPSRIRATPLARRRAAELGVDLSAVTGTGKDSAIRAEDVSKAASGHAAAPPPPRRTTAAVRASHPPEDQASGMRQVIARLMTRANRDIPHYYLSTTVDMATAMDWLHDHNRRSPMSERLLPAALLLKAAALAAHEVPELNGFWTDDRFAAAQDIHLGVAVSLRGGGLVAPALHRADTLGLPELMTALKDLVSRARTGRLRGSEVSDATITVTHLGDQGVETVFGVIHPPQVALVGFGRVVDRPCAVDGLLGVRPVVTATLSADHRATDGAVGARYLTTLDRLLQNPEKL</sequence>
<feature type="domain" description="Peripheral subunit-binding (PSBD)" evidence="9">
    <location>
        <begin position="130"/>
        <end position="167"/>
    </location>
</feature>
<dbReference type="Gene3D" id="2.40.50.100">
    <property type="match status" value="1"/>
</dbReference>
<dbReference type="PANTHER" id="PTHR43178:SF5">
    <property type="entry name" value="LIPOAMIDE ACYLTRANSFERASE COMPONENT OF BRANCHED-CHAIN ALPHA-KETO ACID DEHYDROGENASE COMPLEX, MITOCHONDRIAL"/>
    <property type="match status" value="1"/>
</dbReference>
<dbReference type="SUPFAM" id="SSF47005">
    <property type="entry name" value="Peripheral subunit-binding domain of 2-oxo acid dehydrogenase complex"/>
    <property type="match status" value="2"/>
</dbReference>
<evidence type="ECO:0000313" key="10">
    <source>
        <dbReference type="EMBL" id="WGD44469.1"/>
    </source>
</evidence>
<evidence type="ECO:0000256" key="4">
    <source>
        <dbReference type="ARBA" id="ARBA00022823"/>
    </source>
</evidence>
<name>A0ABY8KA19_9ACTN</name>
<dbReference type="Gene3D" id="4.10.320.10">
    <property type="entry name" value="E3-binding domain"/>
    <property type="match status" value="2"/>
</dbReference>
<dbReference type="PROSITE" id="PS00189">
    <property type="entry name" value="LIPOYL"/>
    <property type="match status" value="1"/>
</dbReference>
<dbReference type="Pfam" id="PF00198">
    <property type="entry name" value="2-oxoacid_dh"/>
    <property type="match status" value="1"/>
</dbReference>
<dbReference type="InterPro" id="IPR036625">
    <property type="entry name" value="E3-bd_dom_sf"/>
</dbReference>
<dbReference type="InterPro" id="IPR023213">
    <property type="entry name" value="CAT-like_dom_sf"/>
</dbReference>
<dbReference type="PANTHER" id="PTHR43178">
    <property type="entry name" value="DIHYDROLIPOAMIDE ACETYLTRANSFERASE COMPONENT OF PYRUVATE DEHYDROGENASE COMPLEX"/>
    <property type="match status" value="1"/>
</dbReference>
<evidence type="ECO:0000256" key="1">
    <source>
        <dbReference type="ARBA" id="ARBA00001938"/>
    </source>
</evidence>
<protein>
    <recommendedName>
        <fullName evidence="6">Dihydrolipoamide acetyltransferase component of pyruvate dehydrogenase complex</fullName>
        <ecNumber evidence="6">2.3.1.-</ecNumber>
    </recommendedName>
</protein>
<feature type="region of interest" description="Disordered" evidence="7">
    <location>
        <begin position="206"/>
        <end position="243"/>
    </location>
</feature>
<feature type="domain" description="Peripheral subunit-binding (PSBD)" evidence="9">
    <location>
        <begin position="179"/>
        <end position="216"/>
    </location>
</feature>
<proteinExistence type="inferred from homology"/>
<dbReference type="InterPro" id="IPR000089">
    <property type="entry name" value="Biotin_lipoyl"/>
</dbReference>
<dbReference type="InterPro" id="IPR050743">
    <property type="entry name" value="2-oxoacid_DH_E2_comp"/>
</dbReference>
<organism evidence="10 11">
    <name type="scientific">Streptomyces cathayae</name>
    <dbReference type="NCBI Taxonomy" id="3031124"/>
    <lineage>
        <taxon>Bacteria</taxon>
        <taxon>Bacillati</taxon>
        <taxon>Actinomycetota</taxon>
        <taxon>Actinomycetes</taxon>
        <taxon>Kitasatosporales</taxon>
        <taxon>Streptomycetaceae</taxon>
        <taxon>Streptomyces</taxon>
    </lineage>
</organism>
<evidence type="ECO:0000259" key="9">
    <source>
        <dbReference type="PROSITE" id="PS51826"/>
    </source>
</evidence>
<accession>A0ABY8KA19</accession>
<dbReference type="SUPFAM" id="SSF51230">
    <property type="entry name" value="Single hybrid motif"/>
    <property type="match status" value="1"/>
</dbReference>
<dbReference type="CDD" id="cd06849">
    <property type="entry name" value="lipoyl_domain"/>
    <property type="match status" value="1"/>
</dbReference>
<dbReference type="InterPro" id="IPR004167">
    <property type="entry name" value="PSBD"/>
</dbReference>
<dbReference type="RefSeq" id="WP_279337520.1">
    <property type="nucleotide sequence ID" value="NZ_CP121682.1"/>
</dbReference>
<dbReference type="PROSITE" id="PS50968">
    <property type="entry name" value="BIOTINYL_LIPOYL"/>
    <property type="match status" value="1"/>
</dbReference>
<dbReference type="InterPro" id="IPR003016">
    <property type="entry name" value="2-oxoA_DH_lipoyl-BS"/>
</dbReference>
<feature type="compositionally biased region" description="Basic and acidic residues" evidence="7">
    <location>
        <begin position="79"/>
        <end position="89"/>
    </location>
</feature>
<comment type="similarity">
    <text evidence="2 6">Belongs to the 2-oxoacid dehydrogenase family.</text>
</comment>
<dbReference type="Proteomes" id="UP001216440">
    <property type="component" value="Chromosome"/>
</dbReference>
<dbReference type="InterPro" id="IPR011053">
    <property type="entry name" value="Single_hybrid_motif"/>
</dbReference>
<evidence type="ECO:0000259" key="8">
    <source>
        <dbReference type="PROSITE" id="PS50968"/>
    </source>
</evidence>
<feature type="region of interest" description="Disordered" evidence="7">
    <location>
        <begin position="78"/>
        <end position="130"/>
    </location>
</feature>
<dbReference type="Gene3D" id="3.30.559.10">
    <property type="entry name" value="Chloramphenicol acetyltransferase-like domain"/>
    <property type="match status" value="1"/>
</dbReference>
<evidence type="ECO:0000256" key="2">
    <source>
        <dbReference type="ARBA" id="ARBA00007317"/>
    </source>
</evidence>
<evidence type="ECO:0000256" key="3">
    <source>
        <dbReference type="ARBA" id="ARBA00022679"/>
    </source>
</evidence>
<evidence type="ECO:0000313" key="11">
    <source>
        <dbReference type="Proteomes" id="UP001216440"/>
    </source>
</evidence>
<keyword evidence="11" id="KW-1185">Reference proteome</keyword>
<dbReference type="EMBL" id="CP121682">
    <property type="protein sequence ID" value="WGD44469.1"/>
    <property type="molecule type" value="Genomic_DNA"/>
</dbReference>
<dbReference type="InterPro" id="IPR001078">
    <property type="entry name" value="2-oxoacid_DH_actylTfrase"/>
</dbReference>
<dbReference type="SUPFAM" id="SSF52777">
    <property type="entry name" value="CoA-dependent acyltransferases"/>
    <property type="match status" value="1"/>
</dbReference>
<evidence type="ECO:0000256" key="5">
    <source>
        <dbReference type="ARBA" id="ARBA00023315"/>
    </source>
</evidence>
<reference evidence="10 11" key="1">
    <citation type="submission" date="2023-03" db="EMBL/GenBank/DDBJ databases">
        <authorList>
            <person name="Mo P."/>
        </authorList>
    </citation>
    <scope>NUCLEOTIDE SEQUENCE [LARGE SCALE GENOMIC DNA]</scope>
    <source>
        <strain evidence="10 11">HUAS 5</strain>
    </source>
</reference>
<dbReference type="EC" id="2.3.1.-" evidence="6"/>
<keyword evidence="4 6" id="KW-0450">Lipoyl</keyword>
<keyword evidence="5 6" id="KW-0012">Acyltransferase</keyword>
<evidence type="ECO:0000256" key="7">
    <source>
        <dbReference type="SAM" id="MobiDB-lite"/>
    </source>
</evidence>
<keyword evidence="3 6" id="KW-0808">Transferase</keyword>